<dbReference type="RefSeq" id="WP_261428621.1">
    <property type="nucleotide sequence ID" value="NZ_CP072829.1"/>
</dbReference>
<feature type="transmembrane region" description="Helical" evidence="1">
    <location>
        <begin position="69"/>
        <end position="90"/>
    </location>
</feature>
<keyword evidence="1" id="KW-0472">Membrane</keyword>
<dbReference type="KEGG" id="ebz:J7S26_00105"/>
<feature type="transmembrane region" description="Helical" evidence="1">
    <location>
        <begin position="38"/>
        <end position="63"/>
    </location>
</feature>
<accession>A0A9E6SUC4</accession>
<protein>
    <submittedName>
        <fullName evidence="2">Guanylate cyclase</fullName>
    </submittedName>
</protein>
<keyword evidence="1" id="KW-1133">Transmembrane helix</keyword>
<gene>
    <name evidence="2" type="ORF">J7S26_00105</name>
</gene>
<name>A0A9E6SUC4_9ACTN</name>
<sequence>MAVRLVRMIPVLVVLALLAAGVYLYISYRHSPLRAKEVLIKMFLVLTIALSAFFGIVTLYALFEANAGVFDLFFSFMLAALVGLGITFVCRWRFLKHHPAFKDKAFRAKIIPKEPAWLQLLKQILGMMGKR</sequence>
<keyword evidence="1" id="KW-0812">Transmembrane</keyword>
<feature type="transmembrane region" description="Helical" evidence="1">
    <location>
        <begin position="6"/>
        <end position="26"/>
    </location>
</feature>
<organism evidence="2 3">
    <name type="scientific">Xiamenia xianingshaonis</name>
    <dbReference type="NCBI Taxonomy" id="2682776"/>
    <lineage>
        <taxon>Bacteria</taxon>
        <taxon>Bacillati</taxon>
        <taxon>Actinomycetota</taxon>
        <taxon>Coriobacteriia</taxon>
        <taxon>Eggerthellales</taxon>
        <taxon>Eggerthellaceae</taxon>
        <taxon>Xiamenia</taxon>
    </lineage>
</organism>
<evidence type="ECO:0000256" key="1">
    <source>
        <dbReference type="SAM" id="Phobius"/>
    </source>
</evidence>
<evidence type="ECO:0000313" key="2">
    <source>
        <dbReference type="EMBL" id="QTU84385.1"/>
    </source>
</evidence>
<dbReference type="Proteomes" id="UP000671910">
    <property type="component" value="Chromosome"/>
</dbReference>
<dbReference type="AlphaFoldDB" id="A0A9E6SUC4"/>
<dbReference type="EMBL" id="CP072829">
    <property type="protein sequence ID" value="QTU84385.1"/>
    <property type="molecule type" value="Genomic_DNA"/>
</dbReference>
<reference evidence="2" key="1">
    <citation type="submission" date="2021-04" db="EMBL/GenBank/DDBJ databases">
        <title>Novel species in family Eggerthellaceae.</title>
        <authorList>
            <person name="Zhang G."/>
        </authorList>
    </citation>
    <scope>NUCLEOTIDE SEQUENCE</scope>
    <source>
        <strain evidence="2">Zg-886</strain>
    </source>
</reference>
<proteinExistence type="predicted"/>
<evidence type="ECO:0000313" key="3">
    <source>
        <dbReference type="Proteomes" id="UP000671910"/>
    </source>
</evidence>